<comment type="caution">
    <text evidence="2">The sequence shown here is derived from an EMBL/GenBank/DDBJ whole genome shotgun (WGS) entry which is preliminary data.</text>
</comment>
<organism evidence="2 3">
    <name type="scientific">Tothia fuscella</name>
    <dbReference type="NCBI Taxonomy" id="1048955"/>
    <lineage>
        <taxon>Eukaryota</taxon>
        <taxon>Fungi</taxon>
        <taxon>Dikarya</taxon>
        <taxon>Ascomycota</taxon>
        <taxon>Pezizomycotina</taxon>
        <taxon>Dothideomycetes</taxon>
        <taxon>Pleosporomycetidae</taxon>
        <taxon>Venturiales</taxon>
        <taxon>Cylindrosympodiaceae</taxon>
        <taxon>Tothia</taxon>
    </lineage>
</organism>
<evidence type="ECO:0000313" key="3">
    <source>
        <dbReference type="Proteomes" id="UP000800235"/>
    </source>
</evidence>
<sequence>MSSLPGFTPLAPINRPTPSLISESQFKAIHPPAQHFRHVSTPFATASKQGTAIPFASIRALPQSRQLSLSGTRTPSLHSGYGYRTHKRSQSAGIIPTYPQPFPQAAPPNLGSSRSSSSGSASFPRSGLSHMRNASDPHAIIISQRRARDYDMAVRLEQKLAEVQARLERQQSQSTSSSDGKDARLPLPAPAPLLIKKSQSAVELRKSYVGGDLGLSVTEDVGAGFLMDDFAFGGEGAKTAKGEEERFLDAEEESVKSTSKVGEEVKNEDDKAIIREEGANDMDIS</sequence>
<evidence type="ECO:0000256" key="1">
    <source>
        <dbReference type="SAM" id="MobiDB-lite"/>
    </source>
</evidence>
<keyword evidence="3" id="KW-1185">Reference proteome</keyword>
<accession>A0A9P4P3Q4</accession>
<evidence type="ECO:0000313" key="2">
    <source>
        <dbReference type="EMBL" id="KAF2436861.1"/>
    </source>
</evidence>
<feature type="region of interest" description="Disordered" evidence="1">
    <location>
        <begin position="166"/>
        <end position="188"/>
    </location>
</feature>
<gene>
    <name evidence="2" type="ORF">EJ08DRAFT_644438</name>
</gene>
<reference evidence="2" key="1">
    <citation type="journal article" date="2020" name="Stud. Mycol.">
        <title>101 Dothideomycetes genomes: a test case for predicting lifestyles and emergence of pathogens.</title>
        <authorList>
            <person name="Haridas S."/>
            <person name="Albert R."/>
            <person name="Binder M."/>
            <person name="Bloem J."/>
            <person name="Labutti K."/>
            <person name="Salamov A."/>
            <person name="Andreopoulos B."/>
            <person name="Baker S."/>
            <person name="Barry K."/>
            <person name="Bills G."/>
            <person name="Bluhm B."/>
            <person name="Cannon C."/>
            <person name="Castanera R."/>
            <person name="Culley D."/>
            <person name="Daum C."/>
            <person name="Ezra D."/>
            <person name="Gonzalez J."/>
            <person name="Henrissat B."/>
            <person name="Kuo A."/>
            <person name="Liang C."/>
            <person name="Lipzen A."/>
            <person name="Lutzoni F."/>
            <person name="Magnuson J."/>
            <person name="Mondo S."/>
            <person name="Nolan M."/>
            <person name="Ohm R."/>
            <person name="Pangilinan J."/>
            <person name="Park H.-J."/>
            <person name="Ramirez L."/>
            <person name="Alfaro M."/>
            <person name="Sun H."/>
            <person name="Tritt A."/>
            <person name="Yoshinaga Y."/>
            <person name="Zwiers L.-H."/>
            <person name="Turgeon B."/>
            <person name="Goodwin S."/>
            <person name="Spatafora J."/>
            <person name="Crous P."/>
            <person name="Grigoriev I."/>
        </authorList>
    </citation>
    <scope>NUCLEOTIDE SEQUENCE</scope>
    <source>
        <strain evidence="2">CBS 130266</strain>
    </source>
</reference>
<feature type="region of interest" description="Disordered" evidence="1">
    <location>
        <begin position="89"/>
        <end position="135"/>
    </location>
</feature>
<protein>
    <submittedName>
        <fullName evidence="2">Uncharacterized protein</fullName>
    </submittedName>
</protein>
<dbReference type="EMBL" id="MU007009">
    <property type="protein sequence ID" value="KAF2436861.1"/>
    <property type="molecule type" value="Genomic_DNA"/>
</dbReference>
<feature type="compositionally biased region" description="Basic and acidic residues" evidence="1">
    <location>
        <begin position="242"/>
        <end position="278"/>
    </location>
</feature>
<dbReference type="AlphaFoldDB" id="A0A9P4P3Q4"/>
<proteinExistence type="predicted"/>
<name>A0A9P4P3Q4_9PEZI</name>
<dbReference type="Proteomes" id="UP000800235">
    <property type="component" value="Unassembled WGS sequence"/>
</dbReference>
<feature type="compositionally biased region" description="Low complexity" evidence="1">
    <location>
        <begin position="107"/>
        <end position="129"/>
    </location>
</feature>
<feature type="region of interest" description="Disordered" evidence="1">
    <location>
        <begin position="242"/>
        <end position="285"/>
    </location>
</feature>